<dbReference type="GO" id="GO:0016020">
    <property type="term" value="C:membrane"/>
    <property type="evidence" value="ECO:0007669"/>
    <property type="project" value="TreeGrafter"/>
</dbReference>
<dbReference type="GO" id="GO:0003924">
    <property type="term" value="F:GTPase activity"/>
    <property type="evidence" value="ECO:0007669"/>
    <property type="project" value="TreeGrafter"/>
</dbReference>
<dbReference type="GO" id="GO:0005874">
    <property type="term" value="C:microtubule"/>
    <property type="evidence" value="ECO:0007669"/>
    <property type="project" value="TreeGrafter"/>
</dbReference>
<dbReference type="PANTHER" id="PTHR11566:SF21">
    <property type="entry name" value="DYNAMIN RELATED PROTEIN 1, ISOFORM A"/>
    <property type="match status" value="1"/>
</dbReference>
<organism evidence="1">
    <name type="scientific">Tetraselmis sp. GSL018</name>
    <dbReference type="NCBI Taxonomy" id="582737"/>
    <lineage>
        <taxon>Eukaryota</taxon>
        <taxon>Viridiplantae</taxon>
        <taxon>Chlorophyta</taxon>
        <taxon>core chlorophytes</taxon>
        <taxon>Chlorodendrophyceae</taxon>
        <taxon>Chlorodendrales</taxon>
        <taxon>Chlorodendraceae</taxon>
        <taxon>Tetraselmis</taxon>
    </lineage>
</organism>
<gene>
    <name evidence="1" type="ORF">TSPGSL018_8883</name>
</gene>
<dbReference type="PANTHER" id="PTHR11566">
    <property type="entry name" value="DYNAMIN"/>
    <property type="match status" value="1"/>
</dbReference>
<name>A0A061S9T3_9CHLO</name>
<sequence>MGPSVKLRHYRAESLAVLASGIPNQLQLMCEEVYTKGKDTPEAAHFVSKGMAEIISRAGSDVVENEMIEVEITEPNALELDLIDLPGIVGAPHSLYESTRRISKEFLSRSHTLVVCVVSAAQPSLRSSQAMGLVEAMGAHGRSITVMTQIDLVSDFRRKVVSRMAGETSDTQGLNTSLICCVKNRDSRKRTNGAQEDSLIVMDEVEHTWLVERFTKLGVYKSLKSRIGIRALLERINTLMEKHIQETWLKDELQRVHNLALDASNRLEAMGISPELIQPLQAAQEFVKIFRSAISAGSKAEEKVGTQLERLFTDVNGLRNPLQPDGKPFNAAVIFNVSNPFSGQMMVECVSACTEELHRGGSARVYEGS</sequence>
<evidence type="ECO:0000313" key="1">
    <source>
        <dbReference type="EMBL" id="JAC81013.1"/>
    </source>
</evidence>
<accession>A0A061S9T3</accession>
<reference evidence="1" key="1">
    <citation type="submission" date="2014-05" db="EMBL/GenBank/DDBJ databases">
        <title>The transcriptome of the halophilic microalga Tetraselmis sp. GSL018 isolated from the Great Salt Lake, Utah.</title>
        <authorList>
            <person name="Jinkerson R.E."/>
            <person name="D'Adamo S."/>
            <person name="Posewitz M.C."/>
        </authorList>
    </citation>
    <scope>NUCLEOTIDE SEQUENCE</scope>
    <source>
        <strain evidence="1">GSL018</strain>
    </source>
</reference>
<dbReference type="EMBL" id="GBEZ01004186">
    <property type="protein sequence ID" value="JAC81013.1"/>
    <property type="molecule type" value="Transcribed_RNA"/>
</dbReference>
<dbReference type="GO" id="GO:0005737">
    <property type="term" value="C:cytoplasm"/>
    <property type="evidence" value="ECO:0007669"/>
    <property type="project" value="TreeGrafter"/>
</dbReference>
<dbReference type="Gene3D" id="3.40.50.300">
    <property type="entry name" value="P-loop containing nucleotide triphosphate hydrolases"/>
    <property type="match status" value="1"/>
</dbReference>
<dbReference type="SUPFAM" id="SSF52540">
    <property type="entry name" value="P-loop containing nucleoside triphosphate hydrolases"/>
    <property type="match status" value="1"/>
</dbReference>
<protein>
    <submittedName>
        <fullName evidence="1">Dynamin family protein</fullName>
    </submittedName>
</protein>
<dbReference type="GO" id="GO:0008017">
    <property type="term" value="F:microtubule binding"/>
    <property type="evidence" value="ECO:0007669"/>
    <property type="project" value="TreeGrafter"/>
</dbReference>
<dbReference type="InterPro" id="IPR022812">
    <property type="entry name" value="Dynamin"/>
</dbReference>
<dbReference type="InterPro" id="IPR027417">
    <property type="entry name" value="P-loop_NTPase"/>
</dbReference>
<dbReference type="AlphaFoldDB" id="A0A061S9T3"/>
<proteinExistence type="predicted"/>